<proteinExistence type="predicted"/>
<reference evidence="1" key="2">
    <citation type="journal article" date="2020" name="Nat. Commun.">
        <title>Large-scale genome sequencing of mycorrhizal fungi provides insights into the early evolution of symbiotic traits.</title>
        <authorList>
            <person name="Miyauchi S."/>
            <person name="Kiss E."/>
            <person name="Kuo A."/>
            <person name="Drula E."/>
            <person name="Kohler A."/>
            <person name="Sanchez-Garcia M."/>
            <person name="Morin E."/>
            <person name="Andreopoulos B."/>
            <person name="Barry K.W."/>
            <person name="Bonito G."/>
            <person name="Buee M."/>
            <person name="Carver A."/>
            <person name="Chen C."/>
            <person name="Cichocki N."/>
            <person name="Clum A."/>
            <person name="Culley D."/>
            <person name="Crous P.W."/>
            <person name="Fauchery L."/>
            <person name="Girlanda M."/>
            <person name="Hayes R.D."/>
            <person name="Keri Z."/>
            <person name="LaButti K."/>
            <person name="Lipzen A."/>
            <person name="Lombard V."/>
            <person name="Magnuson J."/>
            <person name="Maillard F."/>
            <person name="Murat C."/>
            <person name="Nolan M."/>
            <person name="Ohm R.A."/>
            <person name="Pangilinan J."/>
            <person name="Pereira M.F."/>
            <person name="Perotto S."/>
            <person name="Peter M."/>
            <person name="Pfister S."/>
            <person name="Riley R."/>
            <person name="Sitrit Y."/>
            <person name="Stielow J.B."/>
            <person name="Szollosi G."/>
            <person name="Zifcakova L."/>
            <person name="Stursova M."/>
            <person name="Spatafora J.W."/>
            <person name="Tedersoo L."/>
            <person name="Vaario L.M."/>
            <person name="Yamada A."/>
            <person name="Yan M."/>
            <person name="Wang P."/>
            <person name="Xu J."/>
            <person name="Bruns T."/>
            <person name="Baldrian P."/>
            <person name="Vilgalys R."/>
            <person name="Dunand C."/>
            <person name="Henrissat B."/>
            <person name="Grigoriev I.V."/>
            <person name="Hibbett D."/>
            <person name="Nagy L.G."/>
            <person name="Martin F.M."/>
        </authorList>
    </citation>
    <scope>NUCLEOTIDE SEQUENCE</scope>
    <source>
        <strain evidence="1">P2</strain>
    </source>
</reference>
<keyword evidence="2" id="KW-1185">Reference proteome</keyword>
<sequence length="149" mass="16636">MDVKTVSHCYANESMNDKSPRMSQARNSAIVLLTSPPLRGYWKSRIGWSAKNGERSLSDHQRRPMNAYPRMIIPAKTRMTLSSRGGLGLSRETRRIRGLGLPPFALMSQRGPQMDSVLSRLSWGGSLPFVPITKKPLLSKTRSKASCHV</sequence>
<organism evidence="1 2">
    <name type="scientific">Thelephora ganbajun</name>
    <name type="common">Ganba fungus</name>
    <dbReference type="NCBI Taxonomy" id="370292"/>
    <lineage>
        <taxon>Eukaryota</taxon>
        <taxon>Fungi</taxon>
        <taxon>Dikarya</taxon>
        <taxon>Basidiomycota</taxon>
        <taxon>Agaricomycotina</taxon>
        <taxon>Agaricomycetes</taxon>
        <taxon>Thelephorales</taxon>
        <taxon>Thelephoraceae</taxon>
        <taxon>Thelephora</taxon>
    </lineage>
</organism>
<evidence type="ECO:0000313" key="2">
    <source>
        <dbReference type="Proteomes" id="UP000886501"/>
    </source>
</evidence>
<dbReference type="EMBL" id="MU118223">
    <property type="protein sequence ID" value="KAF9643448.1"/>
    <property type="molecule type" value="Genomic_DNA"/>
</dbReference>
<accession>A0ACB6Z2E7</accession>
<protein>
    <submittedName>
        <fullName evidence="1">Uncharacterized protein</fullName>
    </submittedName>
</protein>
<reference evidence="1" key="1">
    <citation type="submission" date="2019-10" db="EMBL/GenBank/DDBJ databases">
        <authorList>
            <consortium name="DOE Joint Genome Institute"/>
            <person name="Kuo A."/>
            <person name="Miyauchi S."/>
            <person name="Kiss E."/>
            <person name="Drula E."/>
            <person name="Kohler A."/>
            <person name="Sanchez-Garcia M."/>
            <person name="Andreopoulos B."/>
            <person name="Barry K.W."/>
            <person name="Bonito G."/>
            <person name="Buee M."/>
            <person name="Carver A."/>
            <person name="Chen C."/>
            <person name="Cichocki N."/>
            <person name="Clum A."/>
            <person name="Culley D."/>
            <person name="Crous P.W."/>
            <person name="Fauchery L."/>
            <person name="Girlanda M."/>
            <person name="Hayes R."/>
            <person name="Keri Z."/>
            <person name="Labutti K."/>
            <person name="Lipzen A."/>
            <person name="Lombard V."/>
            <person name="Magnuson J."/>
            <person name="Maillard F."/>
            <person name="Morin E."/>
            <person name="Murat C."/>
            <person name="Nolan M."/>
            <person name="Ohm R."/>
            <person name="Pangilinan J."/>
            <person name="Pereira M."/>
            <person name="Perotto S."/>
            <person name="Peter M."/>
            <person name="Riley R."/>
            <person name="Sitrit Y."/>
            <person name="Stielow B."/>
            <person name="Szollosi G."/>
            <person name="Zifcakova L."/>
            <person name="Stursova M."/>
            <person name="Spatafora J.W."/>
            <person name="Tedersoo L."/>
            <person name="Vaario L.-M."/>
            <person name="Yamada A."/>
            <person name="Yan M."/>
            <person name="Wang P."/>
            <person name="Xu J."/>
            <person name="Bruns T."/>
            <person name="Baldrian P."/>
            <person name="Vilgalys R."/>
            <person name="Henrissat B."/>
            <person name="Grigoriev I.V."/>
            <person name="Hibbett D."/>
            <person name="Nagy L.G."/>
            <person name="Martin F.M."/>
        </authorList>
    </citation>
    <scope>NUCLEOTIDE SEQUENCE</scope>
    <source>
        <strain evidence="1">P2</strain>
    </source>
</reference>
<gene>
    <name evidence="1" type="ORF">BDM02DRAFT_1470332</name>
</gene>
<evidence type="ECO:0000313" key="1">
    <source>
        <dbReference type="EMBL" id="KAF9643448.1"/>
    </source>
</evidence>
<name>A0ACB6Z2E7_THEGA</name>
<dbReference type="Proteomes" id="UP000886501">
    <property type="component" value="Unassembled WGS sequence"/>
</dbReference>
<comment type="caution">
    <text evidence="1">The sequence shown here is derived from an EMBL/GenBank/DDBJ whole genome shotgun (WGS) entry which is preliminary data.</text>
</comment>